<name>A0ABV5ZQS6_9PSEU</name>
<dbReference type="EMBL" id="JBHLZU010000004">
    <property type="protein sequence ID" value="MFB9903233.1"/>
    <property type="molecule type" value="Genomic_DNA"/>
</dbReference>
<keyword evidence="1" id="KW-0732">Signal</keyword>
<keyword evidence="3" id="KW-1185">Reference proteome</keyword>
<reference evidence="2 3" key="1">
    <citation type="submission" date="2024-09" db="EMBL/GenBank/DDBJ databases">
        <authorList>
            <person name="Sun Q."/>
            <person name="Mori K."/>
        </authorList>
    </citation>
    <scope>NUCLEOTIDE SEQUENCE [LARGE SCALE GENOMIC DNA]</scope>
    <source>
        <strain evidence="2 3">TBRC 7907</strain>
    </source>
</reference>
<sequence>MRRALSAVALAALITATVSAPAASASTVRAKCSFSSTSSTINETGATRPLSVLATVQGGCKVTAKLAKRNSLTGKWKEVDKLAKSPASNKNVGFNFACHGKGKYRVHLSMSGDSATIYAKKKNGELVSVC</sequence>
<gene>
    <name evidence="2" type="ORF">ACFFQA_04715</name>
</gene>
<organism evidence="2 3">
    <name type="scientific">Allokutzneria oryzae</name>
    <dbReference type="NCBI Taxonomy" id="1378989"/>
    <lineage>
        <taxon>Bacteria</taxon>
        <taxon>Bacillati</taxon>
        <taxon>Actinomycetota</taxon>
        <taxon>Actinomycetes</taxon>
        <taxon>Pseudonocardiales</taxon>
        <taxon>Pseudonocardiaceae</taxon>
        <taxon>Allokutzneria</taxon>
    </lineage>
</organism>
<feature type="chain" id="PRO_5046162195" evidence="1">
    <location>
        <begin position="23"/>
        <end position="130"/>
    </location>
</feature>
<dbReference type="RefSeq" id="WP_377850368.1">
    <property type="nucleotide sequence ID" value="NZ_JBHLZU010000004.1"/>
</dbReference>
<evidence type="ECO:0000256" key="1">
    <source>
        <dbReference type="SAM" id="SignalP"/>
    </source>
</evidence>
<protein>
    <submittedName>
        <fullName evidence="2">Uncharacterized protein</fullName>
    </submittedName>
</protein>
<proteinExistence type="predicted"/>
<dbReference type="Proteomes" id="UP001589693">
    <property type="component" value="Unassembled WGS sequence"/>
</dbReference>
<accession>A0ABV5ZQS6</accession>
<evidence type="ECO:0000313" key="3">
    <source>
        <dbReference type="Proteomes" id="UP001589693"/>
    </source>
</evidence>
<evidence type="ECO:0000313" key="2">
    <source>
        <dbReference type="EMBL" id="MFB9903233.1"/>
    </source>
</evidence>
<feature type="signal peptide" evidence="1">
    <location>
        <begin position="1"/>
        <end position="22"/>
    </location>
</feature>
<comment type="caution">
    <text evidence="2">The sequence shown here is derived from an EMBL/GenBank/DDBJ whole genome shotgun (WGS) entry which is preliminary data.</text>
</comment>